<proteinExistence type="predicted"/>
<dbReference type="RefSeq" id="WP_147138976.1">
    <property type="nucleotide sequence ID" value="NZ_BAABIJ010000002.1"/>
</dbReference>
<protein>
    <submittedName>
        <fullName evidence="1">Uncharacterized protein</fullName>
    </submittedName>
</protein>
<comment type="caution">
    <text evidence="1">The sequence shown here is derived from an EMBL/GenBank/DDBJ whole genome shotgun (WGS) entry which is preliminary data.</text>
</comment>
<name>A0A562V2N2_9ACTN</name>
<dbReference type="EMBL" id="VLLL01000006">
    <property type="protein sequence ID" value="TWJ12115.1"/>
    <property type="molecule type" value="Genomic_DNA"/>
</dbReference>
<dbReference type="Proteomes" id="UP000321617">
    <property type="component" value="Unassembled WGS sequence"/>
</dbReference>
<evidence type="ECO:0000313" key="1">
    <source>
        <dbReference type="EMBL" id="TWJ12115.1"/>
    </source>
</evidence>
<accession>A0A562V2N2</accession>
<gene>
    <name evidence="1" type="ORF">LX16_2863</name>
</gene>
<sequence length="81" mass="9490">MTYEVVAKRWEHGWELHIDGVGVTQCEAIKDAEAMVRDYLDLEGLNRDAPIRFHYQIDDELDSEIVEIRQAVEQVARHPIR</sequence>
<organism evidence="1 2">
    <name type="scientific">Stackebrandtia albiflava</name>
    <dbReference type="NCBI Taxonomy" id="406432"/>
    <lineage>
        <taxon>Bacteria</taxon>
        <taxon>Bacillati</taxon>
        <taxon>Actinomycetota</taxon>
        <taxon>Actinomycetes</taxon>
        <taxon>Glycomycetales</taxon>
        <taxon>Glycomycetaceae</taxon>
        <taxon>Stackebrandtia</taxon>
    </lineage>
</organism>
<reference evidence="1 2" key="1">
    <citation type="journal article" date="2013" name="Stand. Genomic Sci.">
        <title>Genomic Encyclopedia of Type Strains, Phase I: The one thousand microbial genomes (KMG-I) project.</title>
        <authorList>
            <person name="Kyrpides N.C."/>
            <person name="Woyke T."/>
            <person name="Eisen J.A."/>
            <person name="Garrity G."/>
            <person name="Lilburn T.G."/>
            <person name="Beck B.J."/>
            <person name="Whitman W.B."/>
            <person name="Hugenholtz P."/>
            <person name="Klenk H.P."/>
        </authorList>
    </citation>
    <scope>NUCLEOTIDE SEQUENCE [LARGE SCALE GENOMIC DNA]</scope>
    <source>
        <strain evidence="1 2">DSM 45044</strain>
    </source>
</reference>
<dbReference type="OrthoDB" id="3731619at2"/>
<keyword evidence="2" id="KW-1185">Reference proteome</keyword>
<dbReference type="AlphaFoldDB" id="A0A562V2N2"/>
<evidence type="ECO:0000313" key="2">
    <source>
        <dbReference type="Proteomes" id="UP000321617"/>
    </source>
</evidence>